<dbReference type="SUPFAM" id="SSF51126">
    <property type="entry name" value="Pectin lyase-like"/>
    <property type="match status" value="2"/>
</dbReference>
<gene>
    <name evidence="4" type="ORF">QBC37DRAFT_63199</name>
</gene>
<keyword evidence="2" id="KW-0732">Signal</keyword>
<dbReference type="InterPro" id="IPR012334">
    <property type="entry name" value="Pectin_lyas_fold"/>
</dbReference>
<keyword evidence="4" id="KW-0456">Lyase</keyword>
<dbReference type="InterPro" id="IPR039279">
    <property type="entry name" value="QRT3-like"/>
</dbReference>
<evidence type="ECO:0000259" key="3">
    <source>
        <dbReference type="Pfam" id="PF12708"/>
    </source>
</evidence>
<protein>
    <submittedName>
        <fullName evidence="4">Pectate lyase superfamily protein-domain-containing protein</fullName>
    </submittedName>
</protein>
<organism evidence="4 5">
    <name type="scientific">Rhypophila decipiens</name>
    <dbReference type="NCBI Taxonomy" id="261697"/>
    <lineage>
        <taxon>Eukaryota</taxon>
        <taxon>Fungi</taxon>
        <taxon>Dikarya</taxon>
        <taxon>Ascomycota</taxon>
        <taxon>Pezizomycotina</taxon>
        <taxon>Sordariomycetes</taxon>
        <taxon>Sordariomycetidae</taxon>
        <taxon>Sordariales</taxon>
        <taxon>Naviculisporaceae</taxon>
        <taxon>Rhypophila</taxon>
    </lineage>
</organism>
<dbReference type="PANTHER" id="PTHR33928:SF2">
    <property type="entry name" value="PECTATE LYASE SUPERFAMILY PROTEIN DOMAIN-CONTAINING PROTEIN-RELATED"/>
    <property type="match status" value="1"/>
</dbReference>
<reference evidence="4" key="1">
    <citation type="journal article" date="2023" name="Mol. Phylogenet. Evol.">
        <title>Genome-scale phylogeny and comparative genomics of the fungal order Sordariales.</title>
        <authorList>
            <person name="Hensen N."/>
            <person name="Bonometti L."/>
            <person name="Westerberg I."/>
            <person name="Brannstrom I.O."/>
            <person name="Guillou S."/>
            <person name="Cros-Aarteil S."/>
            <person name="Calhoun S."/>
            <person name="Haridas S."/>
            <person name="Kuo A."/>
            <person name="Mondo S."/>
            <person name="Pangilinan J."/>
            <person name="Riley R."/>
            <person name="LaButti K."/>
            <person name="Andreopoulos B."/>
            <person name="Lipzen A."/>
            <person name="Chen C."/>
            <person name="Yan M."/>
            <person name="Daum C."/>
            <person name="Ng V."/>
            <person name="Clum A."/>
            <person name="Steindorff A."/>
            <person name="Ohm R.A."/>
            <person name="Martin F."/>
            <person name="Silar P."/>
            <person name="Natvig D.O."/>
            <person name="Lalanne C."/>
            <person name="Gautier V."/>
            <person name="Ament-Velasquez S.L."/>
            <person name="Kruys A."/>
            <person name="Hutchinson M.I."/>
            <person name="Powell A.J."/>
            <person name="Barry K."/>
            <person name="Miller A.N."/>
            <person name="Grigoriev I.V."/>
            <person name="Debuchy R."/>
            <person name="Gladieux P."/>
            <person name="Hiltunen Thoren M."/>
            <person name="Johannesson H."/>
        </authorList>
    </citation>
    <scope>NUCLEOTIDE SEQUENCE</scope>
    <source>
        <strain evidence="4">PSN293</strain>
    </source>
</reference>
<evidence type="ECO:0000256" key="1">
    <source>
        <dbReference type="SAM" id="MobiDB-lite"/>
    </source>
</evidence>
<dbReference type="GO" id="GO:0004650">
    <property type="term" value="F:polygalacturonase activity"/>
    <property type="evidence" value="ECO:0007669"/>
    <property type="project" value="InterPro"/>
</dbReference>
<name>A0AAN6YFJ1_9PEZI</name>
<dbReference type="Pfam" id="PF12708">
    <property type="entry name" value="Pect-lyase_RHGA_epim"/>
    <property type="match status" value="1"/>
</dbReference>
<dbReference type="GO" id="GO:0016829">
    <property type="term" value="F:lyase activity"/>
    <property type="evidence" value="ECO:0007669"/>
    <property type="project" value="UniProtKB-KW"/>
</dbReference>
<dbReference type="InterPro" id="IPR006626">
    <property type="entry name" value="PbH1"/>
</dbReference>
<dbReference type="AlphaFoldDB" id="A0AAN6YFJ1"/>
<sequence>MMFLHSYALLFILSLLSRSPWASGTVTPGFSSNDEILQAKFLEKREPACSGTLTPKENITKWWRAEIQHNGSTPYSGDPNYKYYRSVLEYGADPTGQKDSSDAFNDAISLPKRTGRFTTQPVYIYVPPGRYLIKKKPISLLVSTFLVGDAVNLPTLVAHPDLADGGGAVIYGHDSHFKTNAASQNFYISVRNFIIDISGVEKNVEMVGIDWGVSQGCWLGNVRFMMASNSASEGGGGGDGNENKHVGINMSQFGSGIEIADCTFTGGGIGIAVQSQQYLLKNLVFDGCRVGVSIVWSFVTVIQGCTFRNCEYGIDTTASHDTNMSGTISVVDSTVEKCSAGIKTRDGGSLVLDFVSVSDGSPAVVALNGDVLLDQSVPAGQTWVMGNMNPGGHQSGTMVPTSRPKGLLSGDKYFTMPLPQYENYPSDQVVSITGDADYKVYGDGSHNDGPAINALLQRHAGCKIIFFPQGIYNTNETIQVPPGSRLVGEAFSIISGAGSLFSDAENPQPIVRVGNSGDKGVAQLTDMVVSVAEVLPGATLVEVNMAGENPGDVGFWNCVFRVGGTADTAVNCPNPDPVGCKAAFALLHVTETASGYFDNVWGWVADHNLDDMSLTQNLAVGRGVLVESTSPTWFVASSFEHCVLYQYALHDASNVYMGLVQTESPYWQGQGTTRRAPTPWKAIADIGDPTFNNCASQGQPGADICYRSWALYMSGSQNVVIHGSALWAFFNSMDDNSYEGGNCDDTGGVCQQNVAFIEDARSTYWYSAATKAARNMIYDVTGGGEVNLTMQAEYTGSWGGALAAYLRDIDPPSGTGENNGQGKQDGPGDNEGSGKKNSAAQKPITSSLVALGILLVVLMLI</sequence>
<feature type="region of interest" description="Disordered" evidence="1">
    <location>
        <begin position="812"/>
        <end position="839"/>
    </location>
</feature>
<keyword evidence="5" id="KW-1185">Reference proteome</keyword>
<dbReference type="PANTHER" id="PTHR33928">
    <property type="entry name" value="POLYGALACTURONASE QRT3"/>
    <property type="match status" value="1"/>
</dbReference>
<dbReference type="Proteomes" id="UP001301769">
    <property type="component" value="Unassembled WGS sequence"/>
</dbReference>
<comment type="caution">
    <text evidence="4">The sequence shown here is derived from an EMBL/GenBank/DDBJ whole genome shotgun (WGS) entry which is preliminary data.</text>
</comment>
<evidence type="ECO:0000313" key="4">
    <source>
        <dbReference type="EMBL" id="KAK4217156.1"/>
    </source>
</evidence>
<dbReference type="InterPro" id="IPR011050">
    <property type="entry name" value="Pectin_lyase_fold/virulence"/>
</dbReference>
<reference evidence="4" key="2">
    <citation type="submission" date="2023-05" db="EMBL/GenBank/DDBJ databases">
        <authorList>
            <consortium name="Lawrence Berkeley National Laboratory"/>
            <person name="Steindorff A."/>
            <person name="Hensen N."/>
            <person name="Bonometti L."/>
            <person name="Westerberg I."/>
            <person name="Brannstrom I.O."/>
            <person name="Guillou S."/>
            <person name="Cros-Aarteil S."/>
            <person name="Calhoun S."/>
            <person name="Haridas S."/>
            <person name="Kuo A."/>
            <person name="Mondo S."/>
            <person name="Pangilinan J."/>
            <person name="Riley R."/>
            <person name="Labutti K."/>
            <person name="Andreopoulos B."/>
            <person name="Lipzen A."/>
            <person name="Chen C."/>
            <person name="Yanf M."/>
            <person name="Daum C."/>
            <person name="Ng V."/>
            <person name="Clum A."/>
            <person name="Ohm R."/>
            <person name="Martin F."/>
            <person name="Silar P."/>
            <person name="Natvig D."/>
            <person name="Lalanne C."/>
            <person name="Gautier V."/>
            <person name="Ament-Velasquez S.L."/>
            <person name="Kruys A."/>
            <person name="Hutchinson M.I."/>
            <person name="Powell A.J."/>
            <person name="Barry K."/>
            <person name="Miller A.N."/>
            <person name="Grigoriev I.V."/>
            <person name="Debuchy R."/>
            <person name="Gladieux P."/>
            <person name="Thoren M.H."/>
            <person name="Johannesson H."/>
        </authorList>
    </citation>
    <scope>NUCLEOTIDE SEQUENCE</scope>
    <source>
        <strain evidence="4">PSN293</strain>
    </source>
</reference>
<dbReference type="CDD" id="cd23668">
    <property type="entry name" value="GH55_beta13glucanase-like"/>
    <property type="match status" value="1"/>
</dbReference>
<feature type="signal peptide" evidence="2">
    <location>
        <begin position="1"/>
        <end position="24"/>
    </location>
</feature>
<feature type="compositionally biased region" description="Gly residues" evidence="1">
    <location>
        <begin position="817"/>
        <end position="831"/>
    </location>
</feature>
<dbReference type="SMART" id="SM00710">
    <property type="entry name" value="PbH1"/>
    <property type="match status" value="3"/>
</dbReference>
<dbReference type="Gene3D" id="2.160.20.10">
    <property type="entry name" value="Single-stranded right-handed beta-helix, Pectin lyase-like"/>
    <property type="match status" value="2"/>
</dbReference>
<dbReference type="InterPro" id="IPR024535">
    <property type="entry name" value="RHGA/B-epi-like_pectate_lyase"/>
</dbReference>
<dbReference type="FunFam" id="2.160.20.10:FF:000049">
    <property type="entry name" value="Putative exo-beta-1,3-glucanase"/>
    <property type="match status" value="1"/>
</dbReference>
<evidence type="ECO:0000256" key="2">
    <source>
        <dbReference type="SAM" id="SignalP"/>
    </source>
</evidence>
<feature type="chain" id="PRO_5042824020" evidence="2">
    <location>
        <begin position="25"/>
        <end position="861"/>
    </location>
</feature>
<proteinExistence type="predicted"/>
<accession>A0AAN6YFJ1</accession>
<evidence type="ECO:0000313" key="5">
    <source>
        <dbReference type="Proteomes" id="UP001301769"/>
    </source>
</evidence>
<feature type="domain" description="Rhamnogalacturonase A/B/Epimerase-like pectate lyase" evidence="3">
    <location>
        <begin position="84"/>
        <end position="315"/>
    </location>
</feature>
<dbReference type="EMBL" id="MU858062">
    <property type="protein sequence ID" value="KAK4217156.1"/>
    <property type="molecule type" value="Genomic_DNA"/>
</dbReference>